<organism evidence="1 2">
    <name type="scientific">Cardamine amara subsp. amara</name>
    <dbReference type="NCBI Taxonomy" id="228776"/>
    <lineage>
        <taxon>Eukaryota</taxon>
        <taxon>Viridiplantae</taxon>
        <taxon>Streptophyta</taxon>
        <taxon>Embryophyta</taxon>
        <taxon>Tracheophyta</taxon>
        <taxon>Spermatophyta</taxon>
        <taxon>Magnoliopsida</taxon>
        <taxon>eudicotyledons</taxon>
        <taxon>Gunneridae</taxon>
        <taxon>Pentapetalae</taxon>
        <taxon>rosids</taxon>
        <taxon>malvids</taxon>
        <taxon>Brassicales</taxon>
        <taxon>Brassicaceae</taxon>
        <taxon>Cardamineae</taxon>
        <taxon>Cardamine</taxon>
    </lineage>
</organism>
<keyword evidence="2" id="KW-1185">Reference proteome</keyword>
<gene>
    <name evidence="1" type="ORF">V5N11_032881</name>
</gene>
<accession>A0ABD1BLF6</accession>
<sequence>MEVSREPREIKTITLIAFKEFDTQHLAKPHDDMLVITLDIATFEVSKVLIDNGSLVDPIFLSTLQRADIVGPPTLLICFTSEISMSLGTIRLLVLVAGVSKIVEFTVFDRPAAYNVILGTSWIYQMKAVPSMYHQCVKFPTPNGVGNVKGDQKMSRSCYLISHRLKIQ</sequence>
<dbReference type="EMBL" id="JBANAX010000229">
    <property type="protein sequence ID" value="KAL1218036.1"/>
    <property type="molecule type" value="Genomic_DNA"/>
</dbReference>
<proteinExistence type="predicted"/>
<dbReference type="AlphaFoldDB" id="A0ABD1BLF6"/>
<evidence type="ECO:0000313" key="1">
    <source>
        <dbReference type="EMBL" id="KAL1218036.1"/>
    </source>
</evidence>
<comment type="caution">
    <text evidence="1">The sequence shown here is derived from an EMBL/GenBank/DDBJ whole genome shotgun (WGS) entry which is preliminary data.</text>
</comment>
<evidence type="ECO:0000313" key="2">
    <source>
        <dbReference type="Proteomes" id="UP001558713"/>
    </source>
</evidence>
<dbReference type="PANTHER" id="PTHR33240:SF8">
    <property type="entry name" value="OS03G0439900 PROTEIN"/>
    <property type="match status" value="1"/>
</dbReference>
<dbReference type="PANTHER" id="PTHR33240">
    <property type="entry name" value="OS08G0508500 PROTEIN"/>
    <property type="match status" value="1"/>
</dbReference>
<dbReference type="Proteomes" id="UP001558713">
    <property type="component" value="Unassembled WGS sequence"/>
</dbReference>
<protein>
    <submittedName>
        <fullName evidence="1">Uncharacterized protein</fullName>
    </submittedName>
</protein>
<reference evidence="1 2" key="1">
    <citation type="submission" date="2024-04" db="EMBL/GenBank/DDBJ databases">
        <title>Genome assembly C_amara_ONT_v2.</title>
        <authorList>
            <person name="Yant L."/>
            <person name="Moore C."/>
            <person name="Slenker M."/>
        </authorList>
    </citation>
    <scope>NUCLEOTIDE SEQUENCE [LARGE SCALE GENOMIC DNA]</scope>
    <source>
        <tissue evidence="1">Leaf</tissue>
    </source>
</reference>
<name>A0ABD1BLF6_CARAN</name>